<sequence length="108" mass="13162">MKNFSIEEMQMMQKYMHEKYQGFWPDLKPEVAKEMLLWMIGETGEVIDVIKKDGDIQIMNQPEVRAHFIEELCDVMMYFNNVMLCYDITIDEFKKAYIEKYNVNMKRW</sequence>
<comment type="caution">
    <text evidence="2">The sequence shown here is derived from an EMBL/GenBank/DDBJ whole genome shotgun (WGS) entry which is preliminary data.</text>
</comment>
<dbReference type="Proteomes" id="UP000294743">
    <property type="component" value="Unassembled WGS sequence"/>
</dbReference>
<protein>
    <submittedName>
        <fullName evidence="2">MazG-like nucleotide pyrophosphohydrolase family protein</fullName>
    </submittedName>
</protein>
<gene>
    <name evidence="2" type="ORF">EDD63_15315</name>
</gene>
<evidence type="ECO:0000313" key="3">
    <source>
        <dbReference type="Proteomes" id="UP000294743"/>
    </source>
</evidence>
<dbReference type="Pfam" id="PF03819">
    <property type="entry name" value="MazG"/>
    <property type="match status" value="1"/>
</dbReference>
<dbReference type="GO" id="GO:0016787">
    <property type="term" value="F:hydrolase activity"/>
    <property type="evidence" value="ECO:0007669"/>
    <property type="project" value="UniProtKB-KW"/>
</dbReference>
<dbReference type="Gene3D" id="1.10.287.1080">
    <property type="entry name" value="MazG-like"/>
    <property type="match status" value="1"/>
</dbReference>
<dbReference type="RefSeq" id="WP_134171197.1">
    <property type="nucleotide sequence ID" value="NZ_SODD01000053.1"/>
</dbReference>
<name>A0A4R7Z9M5_9FIRM</name>
<proteinExistence type="predicted"/>
<accession>A0A4R7Z9M5</accession>
<dbReference type="OrthoDB" id="1652579at2"/>
<organism evidence="2 3">
    <name type="scientific">Breznakia blatticola</name>
    <dbReference type="NCBI Taxonomy" id="1754012"/>
    <lineage>
        <taxon>Bacteria</taxon>
        <taxon>Bacillati</taxon>
        <taxon>Bacillota</taxon>
        <taxon>Erysipelotrichia</taxon>
        <taxon>Erysipelotrichales</taxon>
        <taxon>Erysipelotrichaceae</taxon>
        <taxon>Breznakia</taxon>
    </lineage>
</organism>
<keyword evidence="2" id="KW-0378">Hydrolase</keyword>
<evidence type="ECO:0000313" key="2">
    <source>
        <dbReference type="EMBL" id="TDW11414.1"/>
    </source>
</evidence>
<feature type="domain" description="NTP pyrophosphohydrolase MazG-like" evidence="1">
    <location>
        <begin position="33"/>
        <end position="102"/>
    </location>
</feature>
<dbReference type="AlphaFoldDB" id="A0A4R7Z9M5"/>
<dbReference type="InterPro" id="IPR004518">
    <property type="entry name" value="MazG-like_dom"/>
</dbReference>
<reference evidence="2 3" key="1">
    <citation type="submission" date="2019-03" db="EMBL/GenBank/DDBJ databases">
        <title>Genomic Encyclopedia of Type Strains, Phase IV (KMG-IV): sequencing the most valuable type-strain genomes for metagenomic binning, comparative biology and taxonomic classification.</title>
        <authorList>
            <person name="Goeker M."/>
        </authorList>
    </citation>
    <scope>NUCLEOTIDE SEQUENCE [LARGE SCALE GENOMIC DNA]</scope>
    <source>
        <strain evidence="2 3">DSM 28867</strain>
    </source>
</reference>
<evidence type="ECO:0000259" key="1">
    <source>
        <dbReference type="Pfam" id="PF03819"/>
    </source>
</evidence>
<dbReference type="SUPFAM" id="SSF101386">
    <property type="entry name" value="all-alpha NTP pyrophosphatases"/>
    <property type="match status" value="1"/>
</dbReference>
<keyword evidence="3" id="KW-1185">Reference proteome</keyword>
<dbReference type="EMBL" id="SODD01000053">
    <property type="protein sequence ID" value="TDW11414.1"/>
    <property type="molecule type" value="Genomic_DNA"/>
</dbReference>